<keyword evidence="3" id="KW-1185">Reference proteome</keyword>
<name>A0A835H856_9MAGN</name>
<dbReference type="GO" id="GO:0032456">
    <property type="term" value="P:endocytic recycling"/>
    <property type="evidence" value="ECO:0007669"/>
    <property type="project" value="InterPro"/>
</dbReference>
<accession>A0A835H856</accession>
<dbReference type="GO" id="GO:0042147">
    <property type="term" value="P:retrograde transport, endosome to Golgi"/>
    <property type="evidence" value="ECO:0007669"/>
    <property type="project" value="InterPro"/>
</dbReference>
<dbReference type="InterPro" id="IPR040047">
    <property type="entry name" value="VPS50"/>
</dbReference>
<proteinExistence type="predicted"/>
<dbReference type="InterPro" id="IPR019514">
    <property type="entry name" value="Syndetin_C"/>
</dbReference>
<dbReference type="AlphaFoldDB" id="A0A835H856"/>
<dbReference type="Pfam" id="PF10474">
    <property type="entry name" value="Syndetin_C"/>
    <property type="match status" value="1"/>
</dbReference>
<dbReference type="PANTHER" id="PTHR13258:SF0">
    <property type="entry name" value="SYNDETIN"/>
    <property type="match status" value="1"/>
</dbReference>
<dbReference type="PANTHER" id="PTHR13258">
    <property type="entry name" value="SYNDETIN"/>
    <property type="match status" value="1"/>
</dbReference>
<comment type="caution">
    <text evidence="2">The sequence shown here is derived from an EMBL/GenBank/DDBJ whole genome shotgun (WGS) entry which is preliminary data.</text>
</comment>
<sequence>MDLKLWLKHLLKAYRRVRRCTDEGRALMSLDLQVLINGLQHFVSINVKPKLQTVETFVKEYSKTQVIGLVNLVAMTKSWKRKIRLEVLEKIEASVI</sequence>
<dbReference type="GO" id="GO:0000149">
    <property type="term" value="F:SNARE binding"/>
    <property type="evidence" value="ECO:0007669"/>
    <property type="project" value="TreeGrafter"/>
</dbReference>
<dbReference type="OrthoDB" id="10263345at2759"/>
<dbReference type="EMBL" id="JADFTS010000008">
    <property type="protein sequence ID" value="KAF9595051.1"/>
    <property type="molecule type" value="Genomic_DNA"/>
</dbReference>
<organism evidence="2 3">
    <name type="scientific">Coptis chinensis</name>
    <dbReference type="NCBI Taxonomy" id="261450"/>
    <lineage>
        <taxon>Eukaryota</taxon>
        <taxon>Viridiplantae</taxon>
        <taxon>Streptophyta</taxon>
        <taxon>Embryophyta</taxon>
        <taxon>Tracheophyta</taxon>
        <taxon>Spermatophyta</taxon>
        <taxon>Magnoliopsida</taxon>
        <taxon>Ranunculales</taxon>
        <taxon>Ranunculaceae</taxon>
        <taxon>Coptidoideae</taxon>
        <taxon>Coptis</taxon>
    </lineage>
</organism>
<dbReference type="GO" id="GO:1990745">
    <property type="term" value="C:EARP complex"/>
    <property type="evidence" value="ECO:0007669"/>
    <property type="project" value="InterPro"/>
</dbReference>
<protein>
    <recommendedName>
        <fullName evidence="1">Syndetin C-terminal domain-containing protein</fullName>
    </recommendedName>
</protein>
<evidence type="ECO:0000259" key="1">
    <source>
        <dbReference type="Pfam" id="PF10474"/>
    </source>
</evidence>
<feature type="domain" description="Syndetin C-terminal" evidence="1">
    <location>
        <begin position="5"/>
        <end position="62"/>
    </location>
</feature>
<gene>
    <name evidence="2" type="ORF">IFM89_036379</name>
</gene>
<dbReference type="GO" id="GO:0005829">
    <property type="term" value="C:cytosol"/>
    <property type="evidence" value="ECO:0007669"/>
    <property type="project" value="GOC"/>
</dbReference>
<evidence type="ECO:0000313" key="2">
    <source>
        <dbReference type="EMBL" id="KAF9595051.1"/>
    </source>
</evidence>
<dbReference type="Proteomes" id="UP000631114">
    <property type="component" value="Unassembled WGS sequence"/>
</dbReference>
<reference evidence="2 3" key="1">
    <citation type="submission" date="2020-10" db="EMBL/GenBank/DDBJ databases">
        <title>The Coptis chinensis genome and diversification of protoberbering-type alkaloids.</title>
        <authorList>
            <person name="Wang B."/>
            <person name="Shu S."/>
            <person name="Song C."/>
            <person name="Liu Y."/>
        </authorList>
    </citation>
    <scope>NUCLEOTIDE SEQUENCE [LARGE SCALE GENOMIC DNA]</scope>
    <source>
        <strain evidence="2">HL-2020</strain>
        <tissue evidence="2">Leaf</tissue>
    </source>
</reference>
<evidence type="ECO:0000313" key="3">
    <source>
        <dbReference type="Proteomes" id="UP000631114"/>
    </source>
</evidence>